<evidence type="ECO:0000313" key="1">
    <source>
        <dbReference type="EMBL" id="KAK4369335.1"/>
    </source>
</evidence>
<sequence length="123" mass="14054">MRELIPNHQIIVQHYYREGNPISDALAKYGASLEVSVTTMFNTIQEIPRKATGTYQMDKAQIYSFRVGKSKIKLRVRTGITWEEKFAELQAHMEPNMQVTDDAPLFPDLNVSKRRTEVSIAGP</sequence>
<dbReference type="AlphaFoldDB" id="A0AAE1SGI0"/>
<protein>
    <submittedName>
        <fullName evidence="1">Uncharacterized protein</fullName>
    </submittedName>
</protein>
<comment type="caution">
    <text evidence="1">The sequence shown here is derived from an EMBL/GenBank/DDBJ whole genome shotgun (WGS) entry which is preliminary data.</text>
</comment>
<organism evidence="1 2">
    <name type="scientific">Anisodus tanguticus</name>
    <dbReference type="NCBI Taxonomy" id="243964"/>
    <lineage>
        <taxon>Eukaryota</taxon>
        <taxon>Viridiplantae</taxon>
        <taxon>Streptophyta</taxon>
        <taxon>Embryophyta</taxon>
        <taxon>Tracheophyta</taxon>
        <taxon>Spermatophyta</taxon>
        <taxon>Magnoliopsida</taxon>
        <taxon>eudicotyledons</taxon>
        <taxon>Gunneridae</taxon>
        <taxon>Pentapetalae</taxon>
        <taxon>asterids</taxon>
        <taxon>lamiids</taxon>
        <taxon>Solanales</taxon>
        <taxon>Solanaceae</taxon>
        <taxon>Solanoideae</taxon>
        <taxon>Hyoscyameae</taxon>
        <taxon>Anisodus</taxon>
    </lineage>
</organism>
<proteinExistence type="predicted"/>
<keyword evidence="2" id="KW-1185">Reference proteome</keyword>
<dbReference type="Proteomes" id="UP001291623">
    <property type="component" value="Unassembled WGS sequence"/>
</dbReference>
<gene>
    <name evidence="1" type="ORF">RND71_013127</name>
</gene>
<accession>A0AAE1SGI0</accession>
<reference evidence="1" key="1">
    <citation type="submission" date="2023-12" db="EMBL/GenBank/DDBJ databases">
        <title>Genome assembly of Anisodus tanguticus.</title>
        <authorList>
            <person name="Wang Y.-J."/>
        </authorList>
    </citation>
    <scope>NUCLEOTIDE SEQUENCE</scope>
    <source>
        <strain evidence="1">KB-2021</strain>
        <tissue evidence="1">Leaf</tissue>
    </source>
</reference>
<dbReference type="EMBL" id="JAVYJV010000006">
    <property type="protein sequence ID" value="KAK4369335.1"/>
    <property type="molecule type" value="Genomic_DNA"/>
</dbReference>
<name>A0AAE1SGI0_9SOLA</name>
<evidence type="ECO:0000313" key="2">
    <source>
        <dbReference type="Proteomes" id="UP001291623"/>
    </source>
</evidence>